<reference evidence="1" key="1">
    <citation type="journal article" date="2015" name="Nature">
        <title>Complex archaea that bridge the gap between prokaryotes and eukaryotes.</title>
        <authorList>
            <person name="Spang A."/>
            <person name="Saw J.H."/>
            <person name="Jorgensen S.L."/>
            <person name="Zaremba-Niedzwiedzka K."/>
            <person name="Martijn J."/>
            <person name="Lind A.E."/>
            <person name="van Eijk R."/>
            <person name="Schleper C."/>
            <person name="Guy L."/>
            <person name="Ettema T.J."/>
        </authorList>
    </citation>
    <scope>NUCLEOTIDE SEQUENCE</scope>
</reference>
<evidence type="ECO:0000313" key="1">
    <source>
        <dbReference type="EMBL" id="KKN99064.1"/>
    </source>
</evidence>
<organism evidence="1">
    <name type="scientific">marine sediment metagenome</name>
    <dbReference type="NCBI Taxonomy" id="412755"/>
    <lineage>
        <taxon>unclassified sequences</taxon>
        <taxon>metagenomes</taxon>
        <taxon>ecological metagenomes</taxon>
    </lineage>
</organism>
<comment type="caution">
    <text evidence="1">The sequence shown here is derived from an EMBL/GenBank/DDBJ whole genome shotgun (WGS) entry which is preliminary data.</text>
</comment>
<name>A0A0F9V4Y7_9ZZZZ</name>
<sequence>MFALITQQGTACGETGLCAKHFTPENKTEAEHQTGITSDLGLPNSWTDCGDNDAIYCVVCGEGVKC</sequence>
<dbReference type="AlphaFoldDB" id="A0A0F9V4Y7"/>
<protein>
    <submittedName>
        <fullName evidence="1">Uncharacterized protein</fullName>
    </submittedName>
</protein>
<gene>
    <name evidence="1" type="ORF">LCGC14_0143110</name>
</gene>
<dbReference type="EMBL" id="LAZR01000049">
    <property type="protein sequence ID" value="KKN99064.1"/>
    <property type="molecule type" value="Genomic_DNA"/>
</dbReference>
<proteinExistence type="predicted"/>
<accession>A0A0F9V4Y7</accession>